<sequence>MTNSPKQVLTHLTHETQHKWSNRWVSPSYQQVHIRFLVVLLLFSILLADFADDVPADGGNGMKGGKGRKEWKGQHKGGYTGESHNWSGKPHHVKDGEKKIDESGGAAPPEAAHDATEA</sequence>
<name>A0A4U5MV43_STECR</name>
<comment type="caution">
    <text evidence="3">The sequence shown here is derived from an EMBL/GenBank/DDBJ whole genome shotgun (WGS) entry which is preliminary data.</text>
</comment>
<feature type="region of interest" description="Disordered" evidence="1">
    <location>
        <begin position="53"/>
        <end position="118"/>
    </location>
</feature>
<reference evidence="3 4" key="1">
    <citation type="journal article" date="2015" name="Genome Biol.">
        <title>Comparative genomics of Steinernema reveals deeply conserved gene regulatory networks.</title>
        <authorList>
            <person name="Dillman A.R."/>
            <person name="Macchietto M."/>
            <person name="Porter C.F."/>
            <person name="Rogers A."/>
            <person name="Williams B."/>
            <person name="Antoshechkin I."/>
            <person name="Lee M.M."/>
            <person name="Goodwin Z."/>
            <person name="Lu X."/>
            <person name="Lewis E.E."/>
            <person name="Goodrich-Blair H."/>
            <person name="Stock S.P."/>
            <person name="Adams B.J."/>
            <person name="Sternberg P.W."/>
            <person name="Mortazavi A."/>
        </authorList>
    </citation>
    <scope>NUCLEOTIDE SEQUENCE [LARGE SCALE GENOMIC DNA]</scope>
    <source>
        <strain evidence="3 4">ALL</strain>
    </source>
</reference>
<evidence type="ECO:0000256" key="2">
    <source>
        <dbReference type="SAM" id="Phobius"/>
    </source>
</evidence>
<protein>
    <submittedName>
        <fullName evidence="3">Uncharacterized protein</fullName>
    </submittedName>
</protein>
<accession>A0A4U5MV43</accession>
<feature type="transmembrane region" description="Helical" evidence="2">
    <location>
        <begin position="32"/>
        <end position="51"/>
    </location>
</feature>
<keyword evidence="2" id="KW-1133">Transmembrane helix</keyword>
<proteinExistence type="predicted"/>
<organism evidence="3 4">
    <name type="scientific">Steinernema carpocapsae</name>
    <name type="common">Entomopathogenic nematode</name>
    <dbReference type="NCBI Taxonomy" id="34508"/>
    <lineage>
        <taxon>Eukaryota</taxon>
        <taxon>Metazoa</taxon>
        <taxon>Ecdysozoa</taxon>
        <taxon>Nematoda</taxon>
        <taxon>Chromadorea</taxon>
        <taxon>Rhabditida</taxon>
        <taxon>Tylenchina</taxon>
        <taxon>Panagrolaimomorpha</taxon>
        <taxon>Strongyloidoidea</taxon>
        <taxon>Steinernematidae</taxon>
        <taxon>Steinernema</taxon>
    </lineage>
</organism>
<reference evidence="3 4" key="2">
    <citation type="journal article" date="2019" name="G3 (Bethesda)">
        <title>Hybrid Assembly of the Genome of the Entomopathogenic Nematode Steinernema carpocapsae Identifies the X-Chromosome.</title>
        <authorList>
            <person name="Serra L."/>
            <person name="Macchietto M."/>
            <person name="Macias-Munoz A."/>
            <person name="McGill C.J."/>
            <person name="Rodriguez I.M."/>
            <person name="Rodriguez B."/>
            <person name="Murad R."/>
            <person name="Mortazavi A."/>
        </authorList>
    </citation>
    <scope>NUCLEOTIDE SEQUENCE [LARGE SCALE GENOMIC DNA]</scope>
    <source>
        <strain evidence="3 4">ALL</strain>
    </source>
</reference>
<dbReference type="Proteomes" id="UP000298663">
    <property type="component" value="Unassembled WGS sequence"/>
</dbReference>
<dbReference type="AlphaFoldDB" id="A0A4U5MV43"/>
<keyword evidence="2" id="KW-0812">Transmembrane</keyword>
<gene>
    <name evidence="3" type="ORF">L596_020911</name>
</gene>
<dbReference type="EMBL" id="AZBU02000006">
    <property type="protein sequence ID" value="TKR73618.1"/>
    <property type="molecule type" value="Genomic_DNA"/>
</dbReference>
<evidence type="ECO:0000313" key="4">
    <source>
        <dbReference type="Proteomes" id="UP000298663"/>
    </source>
</evidence>
<evidence type="ECO:0000256" key="1">
    <source>
        <dbReference type="SAM" id="MobiDB-lite"/>
    </source>
</evidence>
<feature type="compositionally biased region" description="Basic and acidic residues" evidence="1">
    <location>
        <begin position="93"/>
        <end position="102"/>
    </location>
</feature>
<keyword evidence="2" id="KW-0472">Membrane</keyword>
<evidence type="ECO:0000313" key="3">
    <source>
        <dbReference type="EMBL" id="TKR73618.1"/>
    </source>
</evidence>
<keyword evidence="4" id="KW-1185">Reference proteome</keyword>